<proteinExistence type="predicted"/>
<accession>A0ABR0H7X4</accession>
<dbReference type="RefSeq" id="XP_062764076.1">
    <property type="nucleotide sequence ID" value="XM_062913812.1"/>
</dbReference>
<comment type="caution">
    <text evidence="2">The sequence shown here is derived from an EMBL/GenBank/DDBJ whole genome shotgun (WGS) entry which is preliminary data.</text>
</comment>
<dbReference type="Proteomes" id="UP001326199">
    <property type="component" value="Unassembled WGS sequence"/>
</dbReference>
<dbReference type="EMBL" id="JAFFHB010000007">
    <property type="protein sequence ID" value="KAK4664110.1"/>
    <property type="molecule type" value="Genomic_DNA"/>
</dbReference>
<name>A0ABR0H7X4_9PEZI</name>
<organism evidence="2 3">
    <name type="scientific">Podospora pseudopauciseta</name>
    <dbReference type="NCBI Taxonomy" id="2093780"/>
    <lineage>
        <taxon>Eukaryota</taxon>
        <taxon>Fungi</taxon>
        <taxon>Dikarya</taxon>
        <taxon>Ascomycota</taxon>
        <taxon>Pezizomycotina</taxon>
        <taxon>Sordariomycetes</taxon>
        <taxon>Sordariomycetidae</taxon>
        <taxon>Sordariales</taxon>
        <taxon>Podosporaceae</taxon>
        <taxon>Podospora</taxon>
    </lineage>
</organism>
<evidence type="ECO:0000313" key="2">
    <source>
        <dbReference type="EMBL" id="KAK4664110.1"/>
    </source>
</evidence>
<reference evidence="2 3" key="1">
    <citation type="journal article" date="2023" name="bioRxiv">
        <title>High-quality genome assemblies of four members of thePodospora anserinaspecies complex.</title>
        <authorList>
            <person name="Ament-Velasquez S.L."/>
            <person name="Vogan A.A."/>
            <person name="Wallerman O."/>
            <person name="Hartmann F."/>
            <person name="Gautier V."/>
            <person name="Silar P."/>
            <person name="Giraud T."/>
            <person name="Johannesson H."/>
        </authorList>
    </citation>
    <scope>NUCLEOTIDE SEQUENCE [LARGE SCALE GENOMIC DNA]</scope>
    <source>
        <strain evidence="2 3">CBS 411.78</strain>
    </source>
</reference>
<evidence type="ECO:0000313" key="3">
    <source>
        <dbReference type="Proteomes" id="UP001326199"/>
    </source>
</evidence>
<feature type="region of interest" description="Disordered" evidence="1">
    <location>
        <begin position="135"/>
        <end position="161"/>
    </location>
</feature>
<keyword evidence="3" id="KW-1185">Reference proteome</keyword>
<protein>
    <submittedName>
        <fullName evidence="2">Uncharacterized protein</fullName>
    </submittedName>
</protein>
<gene>
    <name evidence="2" type="ORF">QC763_512557</name>
</gene>
<sequence length="161" mass="18091">MPTLSRITLSDSHLLFRPHGLKQSRPSSSISFTHPPLTSSDKMSGYRCQCRALGQWRHCKAQETCVGAHFCLNRCHHCRVANCGPILLENKYAIPSVPSSSFEPTPGTEEEDYPTDILPPGMSIHRAWGKQDNFVPGTRPLQRAKDSGCGFPQYNWHDEKQ</sequence>
<evidence type="ECO:0000256" key="1">
    <source>
        <dbReference type="SAM" id="MobiDB-lite"/>
    </source>
</evidence>
<dbReference type="GeneID" id="87934155"/>